<dbReference type="EMBL" id="DRTH01000168">
    <property type="protein sequence ID" value="HHF08678.1"/>
    <property type="molecule type" value="Genomic_DNA"/>
</dbReference>
<evidence type="ECO:0000259" key="2">
    <source>
        <dbReference type="Pfam" id="PF02894"/>
    </source>
</evidence>
<reference evidence="3" key="1">
    <citation type="journal article" date="2020" name="mSystems">
        <title>Genome- and Community-Level Interaction Insights into Carbon Utilization and Element Cycling Functions of Hydrothermarchaeota in Hydrothermal Sediment.</title>
        <authorList>
            <person name="Zhou Z."/>
            <person name="Liu Y."/>
            <person name="Xu W."/>
            <person name="Pan J."/>
            <person name="Luo Z.H."/>
            <person name="Li M."/>
        </authorList>
    </citation>
    <scope>NUCLEOTIDE SEQUENCE [LARGE SCALE GENOMIC DNA]</scope>
    <source>
        <strain evidence="3">HyVt-80</strain>
    </source>
</reference>
<accession>A0A7C5DXZ7</accession>
<dbReference type="Pfam" id="PF01408">
    <property type="entry name" value="GFO_IDH_MocA"/>
    <property type="match status" value="1"/>
</dbReference>
<feature type="domain" description="Gfo/Idh/MocA-like oxidoreductase N-terminal" evidence="1">
    <location>
        <begin position="5"/>
        <end position="121"/>
    </location>
</feature>
<gene>
    <name evidence="3" type="ORF">ENL26_02760</name>
</gene>
<dbReference type="Gene3D" id="3.30.360.10">
    <property type="entry name" value="Dihydrodipicolinate Reductase, domain 2"/>
    <property type="match status" value="1"/>
</dbReference>
<dbReference type="InterPro" id="IPR000683">
    <property type="entry name" value="Gfo/Idh/MocA-like_OxRdtase_N"/>
</dbReference>
<dbReference type="Gene3D" id="3.40.50.720">
    <property type="entry name" value="NAD(P)-binding Rossmann-like Domain"/>
    <property type="match status" value="1"/>
</dbReference>
<dbReference type="Pfam" id="PF02894">
    <property type="entry name" value="GFO_IDH_MocA_C"/>
    <property type="match status" value="1"/>
</dbReference>
<proteinExistence type="predicted"/>
<dbReference type="InterPro" id="IPR051450">
    <property type="entry name" value="Gfo/Idh/MocA_Oxidoreductases"/>
</dbReference>
<dbReference type="SUPFAM" id="SSF51735">
    <property type="entry name" value="NAD(P)-binding Rossmann-fold domains"/>
    <property type="match status" value="1"/>
</dbReference>
<feature type="domain" description="Gfo/Idh/MocA-like oxidoreductase C-terminal" evidence="2">
    <location>
        <begin position="133"/>
        <end position="323"/>
    </location>
</feature>
<dbReference type="InterPro" id="IPR004104">
    <property type="entry name" value="Gfo/Idh/MocA-like_OxRdtase_C"/>
</dbReference>
<dbReference type="AlphaFoldDB" id="A0A7C5DXZ7"/>
<protein>
    <submittedName>
        <fullName evidence="3">Gfo/Idh/MocA family oxidoreductase</fullName>
    </submittedName>
</protein>
<dbReference type="PANTHER" id="PTHR43377">
    <property type="entry name" value="BILIVERDIN REDUCTASE A"/>
    <property type="match status" value="1"/>
</dbReference>
<evidence type="ECO:0000313" key="3">
    <source>
        <dbReference type="EMBL" id="HHF08678.1"/>
    </source>
</evidence>
<comment type="caution">
    <text evidence="3">The sequence shown here is derived from an EMBL/GenBank/DDBJ whole genome shotgun (WGS) entry which is preliminary data.</text>
</comment>
<dbReference type="PANTHER" id="PTHR43377:SF1">
    <property type="entry name" value="BILIVERDIN REDUCTASE A"/>
    <property type="match status" value="1"/>
</dbReference>
<dbReference type="GO" id="GO:0000166">
    <property type="term" value="F:nucleotide binding"/>
    <property type="evidence" value="ECO:0007669"/>
    <property type="project" value="InterPro"/>
</dbReference>
<sequence>MKKTRVAILGTGFIGRVHLEILSTFEDVDIAGVMDIDSSRASTTAQTFKTKVFNSLSQMKEDGVDAVYITTPNKTHFAYAMEAVEMGLNVFCEKPMTISLRDAEQLQEKLSEKPVIFQVGHNRRFAYVYKFMKERIENGVVKPYSFQVKMNRGELLNPPWTSDRTYTGGFLFESTIHLFDMVRWLFGDIEEMYILGKKSIYPDYDDWAIVMKMRSGIIGTFTSCAHASWMIPFEKVEIYGEHMMISNDEMEAVHFCKGLGKEVESHDYTKVDFKEKWGYIEEDRIFIDCIRAGKTPPVTITDGVRVIEIIDACYRAVESGNPIIKMEG</sequence>
<dbReference type="Proteomes" id="UP000886129">
    <property type="component" value="Unassembled WGS sequence"/>
</dbReference>
<dbReference type="InterPro" id="IPR036291">
    <property type="entry name" value="NAD(P)-bd_dom_sf"/>
</dbReference>
<evidence type="ECO:0000259" key="1">
    <source>
        <dbReference type="Pfam" id="PF01408"/>
    </source>
</evidence>
<organism evidence="3">
    <name type="scientific">Kosmotoga arenicorallina</name>
    <dbReference type="NCBI Taxonomy" id="688066"/>
    <lineage>
        <taxon>Bacteria</taxon>
        <taxon>Thermotogati</taxon>
        <taxon>Thermotogota</taxon>
        <taxon>Thermotogae</taxon>
        <taxon>Kosmotogales</taxon>
        <taxon>Kosmotogaceae</taxon>
        <taxon>Kosmotoga</taxon>
    </lineage>
</organism>
<name>A0A7C5DXZ7_9BACT</name>
<dbReference type="SUPFAM" id="SSF55347">
    <property type="entry name" value="Glyceraldehyde-3-phosphate dehydrogenase-like, C-terminal domain"/>
    <property type="match status" value="1"/>
</dbReference>